<name>A0ABV5HIP0_9VIBR</name>
<feature type="transmembrane region" description="Helical" evidence="9">
    <location>
        <begin position="85"/>
        <end position="108"/>
    </location>
</feature>
<evidence type="ECO:0000256" key="5">
    <source>
        <dbReference type="ARBA" id="ARBA00022692"/>
    </source>
</evidence>
<reference evidence="11 12" key="1">
    <citation type="submission" date="2024-09" db="EMBL/GenBank/DDBJ databases">
        <authorList>
            <person name="Sun Q."/>
            <person name="Mori K."/>
        </authorList>
    </citation>
    <scope>NUCLEOTIDE SEQUENCE [LARGE SCALE GENOMIC DNA]</scope>
    <source>
        <strain evidence="11 12">CECT 8064</strain>
    </source>
</reference>
<feature type="transmembrane region" description="Helical" evidence="9">
    <location>
        <begin position="47"/>
        <end position="64"/>
    </location>
</feature>
<evidence type="ECO:0000256" key="3">
    <source>
        <dbReference type="ARBA" id="ARBA00022475"/>
    </source>
</evidence>
<evidence type="ECO:0000256" key="9">
    <source>
        <dbReference type="RuleBase" id="RU369079"/>
    </source>
</evidence>
<comment type="caution">
    <text evidence="11">The sequence shown here is derived from an EMBL/GenBank/DDBJ whole genome shotgun (WGS) entry which is preliminary data.</text>
</comment>
<dbReference type="Proteomes" id="UP001589645">
    <property type="component" value="Unassembled WGS sequence"/>
</dbReference>
<evidence type="ECO:0000256" key="6">
    <source>
        <dbReference type="ARBA" id="ARBA00022989"/>
    </source>
</evidence>
<evidence type="ECO:0000256" key="7">
    <source>
        <dbReference type="ARBA" id="ARBA00023136"/>
    </source>
</evidence>
<dbReference type="PROSITE" id="PS51257">
    <property type="entry name" value="PROKAR_LIPOPROTEIN"/>
    <property type="match status" value="1"/>
</dbReference>
<keyword evidence="4 9" id="KW-0997">Cell inner membrane</keyword>
<evidence type="ECO:0000259" key="10">
    <source>
        <dbReference type="Pfam" id="PF04290"/>
    </source>
</evidence>
<evidence type="ECO:0000256" key="2">
    <source>
        <dbReference type="ARBA" id="ARBA00022448"/>
    </source>
</evidence>
<evidence type="ECO:0000256" key="1">
    <source>
        <dbReference type="ARBA" id="ARBA00004429"/>
    </source>
</evidence>
<proteinExistence type="inferred from homology"/>
<keyword evidence="5 9" id="KW-0812">Transmembrane</keyword>
<accession>A0ABV5HIP0</accession>
<feature type="domain" description="Tripartite ATP-independent periplasmic transporters DctQ component" evidence="10">
    <location>
        <begin position="23"/>
        <end position="153"/>
    </location>
</feature>
<comment type="subunit">
    <text evidence="9">The complex comprises the extracytoplasmic solute receptor protein and the two transmembrane proteins.</text>
</comment>
<dbReference type="RefSeq" id="WP_390189473.1">
    <property type="nucleotide sequence ID" value="NZ_JBHMEP010000001.1"/>
</dbReference>
<dbReference type="Pfam" id="PF04290">
    <property type="entry name" value="DctQ"/>
    <property type="match status" value="1"/>
</dbReference>
<dbReference type="PANTHER" id="PTHR35011">
    <property type="entry name" value="2,3-DIKETO-L-GULONATE TRAP TRANSPORTER SMALL PERMEASE PROTEIN YIAM"/>
    <property type="match status" value="1"/>
</dbReference>
<gene>
    <name evidence="11" type="ORF">ACFFUV_02630</name>
</gene>
<dbReference type="PANTHER" id="PTHR35011:SF2">
    <property type="entry name" value="2,3-DIKETO-L-GULONATE TRAP TRANSPORTER SMALL PERMEASE PROTEIN YIAM"/>
    <property type="match status" value="1"/>
</dbReference>
<keyword evidence="6 9" id="KW-1133">Transmembrane helix</keyword>
<dbReference type="InterPro" id="IPR007387">
    <property type="entry name" value="TRAP_DctQ"/>
</dbReference>
<keyword evidence="7 9" id="KW-0472">Membrane</keyword>
<keyword evidence="3" id="KW-1003">Cell membrane</keyword>
<comment type="function">
    <text evidence="9">Part of the tripartite ATP-independent periplasmic (TRAP) transport system.</text>
</comment>
<comment type="subcellular location">
    <subcellularLocation>
        <location evidence="1 9">Cell inner membrane</location>
        <topology evidence="1 9">Multi-pass membrane protein</topology>
    </subcellularLocation>
</comment>
<keyword evidence="2 9" id="KW-0813">Transport</keyword>
<feature type="transmembrane region" description="Helical" evidence="9">
    <location>
        <begin position="12"/>
        <end position="32"/>
    </location>
</feature>
<sequence>MNKLRWWLDKSIEIFACVLSTLMVGVACWQVISRYLFNSPSTFSEEFLRFSLVWISVIGLAYVAGKREHISLTLFLDKCPKQLTAYWNIVIQVVFILFAIYILIIGGMKVSNNAMMQISPVLKLSMGKVYYALPLSGGLTIIYCVLNIVDMIKERHAEQLEPTAVLKEDSHG</sequence>
<comment type="similarity">
    <text evidence="8 9">Belongs to the TRAP transporter small permease family.</text>
</comment>
<protein>
    <recommendedName>
        <fullName evidence="9">TRAP transporter small permease protein</fullName>
    </recommendedName>
</protein>
<evidence type="ECO:0000256" key="8">
    <source>
        <dbReference type="ARBA" id="ARBA00038436"/>
    </source>
</evidence>
<organism evidence="11 12">
    <name type="scientific">Vibrio olivae</name>
    <dbReference type="NCBI Taxonomy" id="1243002"/>
    <lineage>
        <taxon>Bacteria</taxon>
        <taxon>Pseudomonadati</taxon>
        <taxon>Pseudomonadota</taxon>
        <taxon>Gammaproteobacteria</taxon>
        <taxon>Vibrionales</taxon>
        <taxon>Vibrionaceae</taxon>
        <taxon>Vibrio</taxon>
    </lineage>
</organism>
<dbReference type="InterPro" id="IPR055348">
    <property type="entry name" value="DctQ"/>
</dbReference>
<evidence type="ECO:0000313" key="11">
    <source>
        <dbReference type="EMBL" id="MFB9133862.1"/>
    </source>
</evidence>
<evidence type="ECO:0000256" key="4">
    <source>
        <dbReference type="ARBA" id="ARBA00022519"/>
    </source>
</evidence>
<dbReference type="EMBL" id="JBHMEP010000001">
    <property type="protein sequence ID" value="MFB9133862.1"/>
    <property type="molecule type" value="Genomic_DNA"/>
</dbReference>
<evidence type="ECO:0000313" key="12">
    <source>
        <dbReference type="Proteomes" id="UP001589645"/>
    </source>
</evidence>
<feature type="transmembrane region" description="Helical" evidence="9">
    <location>
        <begin position="128"/>
        <end position="149"/>
    </location>
</feature>
<keyword evidence="12" id="KW-1185">Reference proteome</keyword>